<protein>
    <submittedName>
        <fullName evidence="2">ABC transporter, permease protein (Cluster 9, phospholipid)</fullName>
    </submittedName>
</protein>
<feature type="region of interest" description="Disordered" evidence="1">
    <location>
        <begin position="156"/>
        <end position="207"/>
    </location>
</feature>
<evidence type="ECO:0000313" key="2">
    <source>
        <dbReference type="EMBL" id="CAA9389072.1"/>
    </source>
</evidence>
<name>A0A6J4NQR1_9BURK</name>
<accession>A0A6J4NQR1</accession>
<organism evidence="2">
    <name type="scientific">uncultured Ramlibacter sp</name>
    <dbReference type="NCBI Taxonomy" id="260755"/>
    <lineage>
        <taxon>Bacteria</taxon>
        <taxon>Pseudomonadati</taxon>
        <taxon>Pseudomonadota</taxon>
        <taxon>Betaproteobacteria</taxon>
        <taxon>Burkholderiales</taxon>
        <taxon>Comamonadaceae</taxon>
        <taxon>Ramlibacter</taxon>
        <taxon>environmental samples</taxon>
    </lineage>
</organism>
<feature type="non-terminal residue" evidence="2">
    <location>
        <position position="1"/>
    </location>
</feature>
<dbReference type="EMBL" id="CADCUX010000074">
    <property type="protein sequence ID" value="CAA9389072.1"/>
    <property type="molecule type" value="Genomic_DNA"/>
</dbReference>
<feature type="region of interest" description="Disordered" evidence="1">
    <location>
        <begin position="1"/>
        <end position="60"/>
    </location>
</feature>
<gene>
    <name evidence="2" type="ORF">AVDCRST_MAG51-289</name>
</gene>
<reference evidence="2" key="1">
    <citation type="submission" date="2020-02" db="EMBL/GenBank/DDBJ databases">
        <authorList>
            <person name="Meier V. D."/>
        </authorList>
    </citation>
    <scope>NUCLEOTIDE SEQUENCE</scope>
    <source>
        <strain evidence="2">AVDCRST_MAG51</strain>
    </source>
</reference>
<dbReference type="AlphaFoldDB" id="A0A6J4NQR1"/>
<proteinExistence type="predicted"/>
<feature type="non-terminal residue" evidence="2">
    <location>
        <position position="218"/>
    </location>
</feature>
<feature type="compositionally biased region" description="Basic residues" evidence="1">
    <location>
        <begin position="29"/>
        <end position="39"/>
    </location>
</feature>
<evidence type="ECO:0000256" key="1">
    <source>
        <dbReference type="SAM" id="MobiDB-lite"/>
    </source>
</evidence>
<sequence length="218" mass="23076">AGARTARLDGHRADPAGLLDPVRPAHRGDHAHRRGHRAQLRPVAVRDGDGDPRPGAGADPAHRCAVRRAALHDSEWRGPGGDAAHRPFRCATRGRRRSGGARSAAAHAGGCLRHGDAGGFELLRRGRAGVLRGVRAHGGGAARVHADVRPRVRSVGLADLPPQDAPVQRRGVRDPDVRRRRRKRRAQFAGKRCAAGAGADVRGPAAARGPWADGQLLL</sequence>
<feature type="compositionally biased region" description="Basic and acidic residues" evidence="1">
    <location>
        <begin position="1"/>
        <end position="14"/>
    </location>
</feature>